<evidence type="ECO:0000259" key="4">
    <source>
        <dbReference type="PROSITE" id="PS50991"/>
    </source>
</evidence>
<keyword evidence="3 5" id="KW-0456">Lyase</keyword>
<protein>
    <submittedName>
        <fullName evidence="5">Hydroxymethylglutaryl-CoA lyase</fullName>
    </submittedName>
</protein>
<evidence type="ECO:0000313" key="5">
    <source>
        <dbReference type="EMBL" id="MEX6429431.1"/>
    </source>
</evidence>
<name>A0ABV3Y383_9ACTN</name>
<evidence type="ECO:0000313" key="6">
    <source>
        <dbReference type="Proteomes" id="UP001560267"/>
    </source>
</evidence>
<evidence type="ECO:0000256" key="3">
    <source>
        <dbReference type="ARBA" id="ARBA00023239"/>
    </source>
</evidence>
<proteinExistence type="inferred from homology"/>
<dbReference type="InterPro" id="IPR000891">
    <property type="entry name" value="PYR_CT"/>
</dbReference>
<reference evidence="5 6" key="1">
    <citation type="submission" date="2024-07" db="EMBL/GenBank/DDBJ databases">
        <title>Draft Genome Sequence of Ferrimicrobium acidiphilum Strain YE2023, Isolated from a Pulp of Bioleach Reactor.</title>
        <authorList>
            <person name="Elkina Y.A."/>
            <person name="Bulaeva A.G."/>
            <person name="Beletsky A.V."/>
            <person name="Mardanov A.V."/>
        </authorList>
    </citation>
    <scope>NUCLEOTIDE SEQUENCE [LARGE SCALE GENOMIC DNA]</scope>
    <source>
        <strain evidence="5 6">YE2023</strain>
    </source>
</reference>
<sequence>MTKALVLTDVTPRDGLQDATGFVPLEDKVALVTGLASAGFRHIEVTSFVNPDRIPMLCDADFLAPRVAHLSQDLVALAPNIKGVQRAIAAGIPAVMLVASASESHSQANLNHSRTEMLTILAEAASYAHAHGLRVHGAISTAFECPFEGTVPIAQVVELAEAYRAMGVATLNIADTLGTATPNSVKARIRALRDVADASMPLGLHLHDRHGWALANVAMAYEWDVRHFESALGGLGGCPYAPGAAGNIDTEQLVRFFEAQGVPTGIDLDKLTALRHQLLAVIDKNLPVAKEDAR</sequence>
<gene>
    <name evidence="5" type="ORF">AB6A68_06200</name>
</gene>
<comment type="caution">
    <text evidence="5">The sequence shown here is derived from an EMBL/GenBank/DDBJ whole genome shotgun (WGS) entry which is preliminary data.</text>
</comment>
<dbReference type="Pfam" id="PF00682">
    <property type="entry name" value="HMGL-like"/>
    <property type="match status" value="1"/>
</dbReference>
<keyword evidence="2" id="KW-0479">Metal-binding</keyword>
<comment type="similarity">
    <text evidence="1">Belongs to the HMG-CoA lyase family.</text>
</comment>
<accession>A0ABV3Y383</accession>
<dbReference type="Gene3D" id="3.20.20.70">
    <property type="entry name" value="Aldolase class I"/>
    <property type="match status" value="1"/>
</dbReference>
<evidence type="ECO:0000256" key="2">
    <source>
        <dbReference type="ARBA" id="ARBA00022723"/>
    </source>
</evidence>
<feature type="domain" description="Pyruvate carboxyltransferase" evidence="4">
    <location>
        <begin position="5"/>
        <end position="272"/>
    </location>
</feature>
<dbReference type="PROSITE" id="PS50991">
    <property type="entry name" value="PYR_CT"/>
    <property type="match status" value="1"/>
</dbReference>
<dbReference type="SUPFAM" id="SSF51569">
    <property type="entry name" value="Aldolase"/>
    <property type="match status" value="1"/>
</dbReference>
<dbReference type="GO" id="GO:0016829">
    <property type="term" value="F:lyase activity"/>
    <property type="evidence" value="ECO:0007669"/>
    <property type="project" value="UniProtKB-KW"/>
</dbReference>
<keyword evidence="6" id="KW-1185">Reference proteome</keyword>
<dbReference type="PANTHER" id="PTHR42738">
    <property type="entry name" value="HYDROXYMETHYLGLUTARYL-COA LYASE"/>
    <property type="match status" value="1"/>
</dbReference>
<dbReference type="RefSeq" id="WP_298443618.1">
    <property type="nucleotide sequence ID" value="NZ_JBFSHR010000016.1"/>
</dbReference>
<dbReference type="CDD" id="cd07938">
    <property type="entry name" value="DRE_TIM_HMGL"/>
    <property type="match status" value="1"/>
</dbReference>
<dbReference type="InterPro" id="IPR043594">
    <property type="entry name" value="HMGL"/>
</dbReference>
<dbReference type="EMBL" id="JBFSHR010000016">
    <property type="protein sequence ID" value="MEX6429431.1"/>
    <property type="molecule type" value="Genomic_DNA"/>
</dbReference>
<dbReference type="NCBIfam" id="NF004283">
    <property type="entry name" value="PRK05692.1"/>
    <property type="match status" value="1"/>
</dbReference>
<dbReference type="PANTHER" id="PTHR42738:SF7">
    <property type="entry name" value="HYDROXYMETHYLGLUTARYL-COA LYASE"/>
    <property type="match status" value="1"/>
</dbReference>
<organism evidence="5 6">
    <name type="scientific">Ferrimicrobium acidiphilum</name>
    <dbReference type="NCBI Taxonomy" id="121039"/>
    <lineage>
        <taxon>Bacteria</taxon>
        <taxon>Bacillati</taxon>
        <taxon>Actinomycetota</taxon>
        <taxon>Acidimicrobiia</taxon>
        <taxon>Acidimicrobiales</taxon>
        <taxon>Acidimicrobiaceae</taxon>
        <taxon>Ferrimicrobium</taxon>
    </lineage>
</organism>
<dbReference type="InterPro" id="IPR013785">
    <property type="entry name" value="Aldolase_TIM"/>
</dbReference>
<evidence type="ECO:0000256" key="1">
    <source>
        <dbReference type="ARBA" id="ARBA00009405"/>
    </source>
</evidence>
<dbReference type="Proteomes" id="UP001560267">
    <property type="component" value="Unassembled WGS sequence"/>
</dbReference>